<sequence length="217" mass="24806">MSIFQSQAQKRQSAAKLGKLDDFFIPADEQDWSEIFQRPKLRDKITNTAHTIHTIPADWVASASDASHVQYIMLRSYSPRTATIKELHDTCHRFGFTQEVRDRADDLLAASTEWSRYLQLLDTDDSVDNIPDTSDKWPGAFSIVKRLQEQTMTVRGVHDREVMQVTTEGTGREPGVERRRRPRRIAQLEEAEDEEIPNAAVIALLQSISHFAEAKLE</sequence>
<proteinExistence type="predicted"/>
<dbReference type="EMBL" id="CAJVNV010000628">
    <property type="protein sequence ID" value="CAG8305427.1"/>
    <property type="molecule type" value="Genomic_DNA"/>
</dbReference>
<evidence type="ECO:0000313" key="1">
    <source>
        <dbReference type="EMBL" id="CAG8305427.1"/>
    </source>
</evidence>
<gene>
    <name evidence="1" type="ORF">PNAL_LOCUS9956</name>
</gene>
<protein>
    <submittedName>
        <fullName evidence="1">Uncharacterized protein</fullName>
    </submittedName>
</protein>
<reference evidence="1" key="1">
    <citation type="submission" date="2021-07" db="EMBL/GenBank/DDBJ databases">
        <authorList>
            <person name="Branca A.L. A."/>
        </authorList>
    </citation>
    <scope>NUCLEOTIDE SEQUENCE</scope>
</reference>
<name>A0A9W4IMJ4_PENNA</name>
<accession>A0A9W4IMJ4</accession>
<dbReference type="Proteomes" id="UP001153461">
    <property type="component" value="Unassembled WGS sequence"/>
</dbReference>
<dbReference type="OrthoDB" id="2417308at2759"/>
<comment type="caution">
    <text evidence="1">The sequence shown here is derived from an EMBL/GenBank/DDBJ whole genome shotgun (WGS) entry which is preliminary data.</text>
</comment>
<organism evidence="1 2">
    <name type="scientific">Penicillium nalgiovense</name>
    <dbReference type="NCBI Taxonomy" id="60175"/>
    <lineage>
        <taxon>Eukaryota</taxon>
        <taxon>Fungi</taxon>
        <taxon>Dikarya</taxon>
        <taxon>Ascomycota</taxon>
        <taxon>Pezizomycotina</taxon>
        <taxon>Eurotiomycetes</taxon>
        <taxon>Eurotiomycetidae</taxon>
        <taxon>Eurotiales</taxon>
        <taxon>Aspergillaceae</taxon>
        <taxon>Penicillium</taxon>
    </lineage>
</organism>
<dbReference type="AlphaFoldDB" id="A0A9W4IMJ4"/>
<evidence type="ECO:0000313" key="2">
    <source>
        <dbReference type="Proteomes" id="UP001153461"/>
    </source>
</evidence>